<evidence type="ECO:0000313" key="4">
    <source>
        <dbReference type="Proteomes" id="UP000001861"/>
    </source>
</evidence>
<gene>
    <name evidence="3" type="ORF">CC1G_14890</name>
</gene>
<dbReference type="EMBL" id="AACS02000007">
    <property type="protein sequence ID" value="EFI27419.1"/>
    <property type="molecule type" value="Genomic_DNA"/>
</dbReference>
<feature type="region of interest" description="Disordered" evidence="1">
    <location>
        <begin position="449"/>
        <end position="486"/>
    </location>
</feature>
<feature type="region of interest" description="Disordered" evidence="1">
    <location>
        <begin position="526"/>
        <end position="558"/>
    </location>
</feature>
<dbReference type="Proteomes" id="UP000001861">
    <property type="component" value="Unassembled WGS sequence"/>
</dbReference>
<dbReference type="VEuPathDB" id="FungiDB:CC1G_14890"/>
<feature type="region of interest" description="Disordered" evidence="1">
    <location>
        <begin position="271"/>
        <end position="291"/>
    </location>
</feature>
<dbReference type="RefSeq" id="XP_002910913.1">
    <property type="nucleotide sequence ID" value="XM_002910867.1"/>
</dbReference>
<keyword evidence="2" id="KW-0732">Signal</keyword>
<feature type="compositionally biased region" description="Polar residues" evidence="1">
    <location>
        <begin position="477"/>
        <end position="486"/>
    </location>
</feature>
<feature type="signal peptide" evidence="2">
    <location>
        <begin position="1"/>
        <end position="19"/>
    </location>
</feature>
<proteinExistence type="predicted"/>
<feature type="compositionally biased region" description="Low complexity" evidence="1">
    <location>
        <begin position="277"/>
        <end position="291"/>
    </location>
</feature>
<name>D6RNK3_COPC7</name>
<feature type="compositionally biased region" description="Polar residues" evidence="1">
    <location>
        <begin position="316"/>
        <end position="334"/>
    </location>
</feature>
<comment type="caution">
    <text evidence="3">The sequence shown here is derived from an EMBL/GenBank/DDBJ whole genome shotgun (WGS) entry which is preliminary data.</text>
</comment>
<feature type="region of interest" description="Disordered" evidence="1">
    <location>
        <begin position="306"/>
        <end position="334"/>
    </location>
</feature>
<dbReference type="OMA" id="HLHLLNY"/>
<reference evidence="3 4" key="1">
    <citation type="journal article" date="2010" name="Proc. Natl. Acad. Sci. U.S.A.">
        <title>Insights into evolution of multicellular fungi from the assembled chromosomes of the mushroom Coprinopsis cinerea (Coprinus cinereus).</title>
        <authorList>
            <person name="Stajich J.E."/>
            <person name="Wilke S.K."/>
            <person name="Ahren D."/>
            <person name="Au C.H."/>
            <person name="Birren B.W."/>
            <person name="Borodovsky M."/>
            <person name="Burns C."/>
            <person name="Canback B."/>
            <person name="Casselton L.A."/>
            <person name="Cheng C.K."/>
            <person name="Deng J."/>
            <person name="Dietrich F.S."/>
            <person name="Fargo D.C."/>
            <person name="Farman M.L."/>
            <person name="Gathman A.C."/>
            <person name="Goldberg J."/>
            <person name="Guigo R."/>
            <person name="Hoegger P.J."/>
            <person name="Hooker J.B."/>
            <person name="Huggins A."/>
            <person name="James T.Y."/>
            <person name="Kamada T."/>
            <person name="Kilaru S."/>
            <person name="Kodira C."/>
            <person name="Kues U."/>
            <person name="Kupfer D."/>
            <person name="Kwan H.S."/>
            <person name="Lomsadze A."/>
            <person name="Li W."/>
            <person name="Lilly W.W."/>
            <person name="Ma L.J."/>
            <person name="Mackey A.J."/>
            <person name="Manning G."/>
            <person name="Martin F."/>
            <person name="Muraguchi H."/>
            <person name="Natvig D.O."/>
            <person name="Palmerini H."/>
            <person name="Ramesh M.A."/>
            <person name="Rehmeyer C.J."/>
            <person name="Roe B.A."/>
            <person name="Shenoy N."/>
            <person name="Stanke M."/>
            <person name="Ter-Hovhannisyan V."/>
            <person name="Tunlid A."/>
            <person name="Velagapudi R."/>
            <person name="Vision T.J."/>
            <person name="Zeng Q."/>
            <person name="Zolan M.E."/>
            <person name="Pukkila P.J."/>
        </authorList>
    </citation>
    <scope>NUCLEOTIDE SEQUENCE [LARGE SCALE GENOMIC DNA]</scope>
    <source>
        <strain evidence="4">Okayama-7 / 130 / ATCC MYA-4618 / FGSC 9003</strain>
    </source>
</reference>
<dbReference type="OrthoDB" id="5575722at2759"/>
<feature type="compositionally biased region" description="Polar residues" evidence="1">
    <location>
        <begin position="526"/>
        <end position="535"/>
    </location>
</feature>
<dbReference type="HOGENOM" id="CLU_369649_0_0_1"/>
<evidence type="ECO:0000256" key="1">
    <source>
        <dbReference type="SAM" id="MobiDB-lite"/>
    </source>
</evidence>
<organism evidence="3 4">
    <name type="scientific">Coprinopsis cinerea (strain Okayama-7 / 130 / ATCC MYA-4618 / FGSC 9003)</name>
    <name type="common">Inky cap fungus</name>
    <name type="synonym">Hormographiella aspergillata</name>
    <dbReference type="NCBI Taxonomy" id="240176"/>
    <lineage>
        <taxon>Eukaryota</taxon>
        <taxon>Fungi</taxon>
        <taxon>Dikarya</taxon>
        <taxon>Basidiomycota</taxon>
        <taxon>Agaricomycotina</taxon>
        <taxon>Agaricomycetes</taxon>
        <taxon>Agaricomycetidae</taxon>
        <taxon>Agaricales</taxon>
        <taxon>Agaricineae</taxon>
        <taxon>Psathyrellaceae</taxon>
        <taxon>Coprinopsis</taxon>
    </lineage>
</organism>
<accession>D6RNK3</accession>
<dbReference type="AlphaFoldDB" id="D6RNK3"/>
<keyword evidence="4" id="KW-1185">Reference proteome</keyword>
<protein>
    <recommendedName>
        <fullName evidence="5">HAUS augmin-like complex subunit 6 N-terminal domain-containing protein</fullName>
    </recommendedName>
</protein>
<evidence type="ECO:0000256" key="2">
    <source>
        <dbReference type="SAM" id="SignalP"/>
    </source>
</evidence>
<dbReference type="eggNOG" id="ENOG502R10X">
    <property type="taxonomic scope" value="Eukaryota"/>
</dbReference>
<feature type="chain" id="PRO_5003087720" description="HAUS augmin-like complex subunit 6 N-terminal domain-containing protein" evidence="2">
    <location>
        <begin position="20"/>
        <end position="701"/>
    </location>
</feature>
<dbReference type="InParanoid" id="D6RNK3"/>
<dbReference type="KEGG" id="cci:CC1G_14890"/>
<sequence length="701" mass="76787">MASLPVVSLPLPLLLLVHLYILDYPNVNDPEYGPDLFNPRVRGLRDRTRSMEDIFYFLVGCLEGGKAGAKTILPTYPCSQPSDTVAFRTSLSKYLESLRHGSLYGSASRSSSSALGSNRQGKESTVAAAWWWRDVVVRKTLLEECSGEKFERLLIAVSTHVLFRRSDTLPLASAAGVLQSQPVAYARALHRSRLAQREWALRASLLSQRLASVEEAKMQVPGPSRFTDTPTERLLAIAESAKTHLIENYWGSDGSASLQRLISAVGLGSISPKPADSEPSSNEDSSLSKKNTVILPDPLPVAAAHHPSRLRKVKASPQNLTKGQPNLEAKSSGSFNSQIWGDPLDLELALNQSLKSARVSVKALNEKLKSRWGTSSGRTQSIVAASTLWRPALEEDAVCDLPVVQAEEVYDYDYDYRIDQIREEMLPPYPARPNQSKERLPAIVSKIERSSPHATATGNEDSARKSNLPPQPLYGIGNSTRPSRFSIARTRQTSTLVASNSMDEVDQMVDGVYDSSTESPHLTARMNASSLQSQTPKKRVAPNRIWTSGTPKPVSTVRKGRESFPMESLLEPAISLPSLSSRTSNLFDQEMISGILDADESMFDTAWDGSPFKAAGLRLVGDNRSKGDRGGFGILGEGGDDIQKEELEARDEWLSGGEGPSVTLRDILLQTDISQFDLLSIEDGDSLDHGMLLSEQSVIWE</sequence>
<dbReference type="GeneID" id="9378469"/>
<evidence type="ECO:0008006" key="5">
    <source>
        <dbReference type="Google" id="ProtNLM"/>
    </source>
</evidence>
<evidence type="ECO:0000313" key="3">
    <source>
        <dbReference type="EMBL" id="EFI27419.1"/>
    </source>
</evidence>